<keyword evidence="5 9" id="KW-0798">TonB box</keyword>
<keyword evidence="3 8" id="KW-1134">Transmembrane beta strand</keyword>
<name>A0ABT3RRI6_9BACT</name>
<evidence type="ECO:0000259" key="11">
    <source>
        <dbReference type="Pfam" id="PF07715"/>
    </source>
</evidence>
<evidence type="ECO:0000313" key="12">
    <source>
        <dbReference type="EMBL" id="MCX2744401.1"/>
    </source>
</evidence>
<dbReference type="SUPFAM" id="SSF49464">
    <property type="entry name" value="Carboxypeptidase regulatory domain-like"/>
    <property type="match status" value="1"/>
</dbReference>
<keyword evidence="4 8" id="KW-0812">Transmembrane</keyword>
<dbReference type="InterPro" id="IPR037066">
    <property type="entry name" value="Plug_dom_sf"/>
</dbReference>
<feature type="domain" description="TonB-dependent receptor-like beta-barrel" evidence="10">
    <location>
        <begin position="377"/>
        <end position="807"/>
    </location>
</feature>
<dbReference type="InterPro" id="IPR000531">
    <property type="entry name" value="Beta-barrel_TonB"/>
</dbReference>
<evidence type="ECO:0000256" key="8">
    <source>
        <dbReference type="PROSITE-ProRule" id="PRU01360"/>
    </source>
</evidence>
<feature type="domain" description="TonB-dependent receptor plug" evidence="11">
    <location>
        <begin position="221"/>
        <end position="298"/>
    </location>
</feature>
<dbReference type="Gene3D" id="2.170.130.10">
    <property type="entry name" value="TonB-dependent receptor, plug domain"/>
    <property type="match status" value="1"/>
</dbReference>
<dbReference type="InterPro" id="IPR039426">
    <property type="entry name" value="TonB-dep_rcpt-like"/>
</dbReference>
<dbReference type="Pfam" id="PF07715">
    <property type="entry name" value="Plug"/>
    <property type="match status" value="1"/>
</dbReference>
<dbReference type="SUPFAM" id="SSF56935">
    <property type="entry name" value="Porins"/>
    <property type="match status" value="1"/>
</dbReference>
<dbReference type="PROSITE" id="PS52016">
    <property type="entry name" value="TONB_DEPENDENT_REC_3"/>
    <property type="match status" value="1"/>
</dbReference>
<dbReference type="EMBL" id="JAPFQN010000006">
    <property type="protein sequence ID" value="MCX2744401.1"/>
    <property type="molecule type" value="Genomic_DNA"/>
</dbReference>
<keyword evidence="7 8" id="KW-0998">Cell outer membrane</keyword>
<dbReference type="Gene3D" id="2.40.170.20">
    <property type="entry name" value="TonB-dependent receptor, beta-barrel domain"/>
    <property type="match status" value="1"/>
</dbReference>
<dbReference type="InterPro" id="IPR012910">
    <property type="entry name" value="Plug_dom"/>
</dbReference>
<sequence length="848" mass="96685">MRVVFTLCSLIFSIWCVSGQSETNVKSEITLEKILSDLEQIHQVRFSYIDTVVAGKTVVPFDYESNTLHEVVFRLERLSSLNFITINEKNIVVRPFSEDDKVNVCGYLKEMSAEPIINAVLKITGDKIVTQSDKRGYFEFTNVPFGSNISVDHLGFISLDIPVKELYKDKCPHVNLTERLNELPEITLSDFLIGGMSKVNNEIILKPDELGILPGLIEPDILKSIQQLPGVNGPFETASGVFVRGTSPDMNLVKWNGIKTYNQSHFFGMLSAFNPFVTDEVLFIKNGVSAEYGDRISGVIDVRSDNTINNDFKGSAGLNMIYGDVFLKVPIIKNKLSATVSARRSFNDFLETFTYDSYSDRVFQNTRINEVPATPGQTSENDFYFNDFTTGVNYRINNRNNISFNSLYTKNDLEFRSGEQDLNYTDRLKTENEGYNLKWIHNSHNFTVETEAYYSGYLLNYHFMRSLPSTEENSFKNNSVDDLGFNATVSFDLNKKGRVKTGYQFSNNQVQYEFKNTGPGYTLILDQADEVLNTHSLFGQYDLSVNKSSIKAGLRINHYSELRKTYFEPRIALEQNLSNNFYFNATAEYRTQTVSQIRESVVSDLSLENQVWSMASNDGFPVIESYQFSTGFAYDNNGWLVDIEGYYREIENITTLTFGFLNPVDNEFRLGNSSVRGSDVLIKKQVGNNFRSWASYSYLFSENQFTGLNDDQPFPGNWNIEHTIKWTAYYQIKSLQLSLGWTWHTGKTFTSVTVDESGAGPLLINYGELNGSNLPIYHRLDFSMMYEFGGGQKSDIRYRVGASVLNLYDRENLLNREFRTTPGIDNSLIDNRIYGLGITPNVTFRVFW</sequence>
<evidence type="ECO:0000256" key="2">
    <source>
        <dbReference type="ARBA" id="ARBA00022448"/>
    </source>
</evidence>
<evidence type="ECO:0000256" key="5">
    <source>
        <dbReference type="ARBA" id="ARBA00023077"/>
    </source>
</evidence>
<evidence type="ECO:0000256" key="3">
    <source>
        <dbReference type="ARBA" id="ARBA00022452"/>
    </source>
</evidence>
<dbReference type="Pfam" id="PF00593">
    <property type="entry name" value="TonB_dep_Rec_b-barrel"/>
    <property type="match status" value="1"/>
</dbReference>
<evidence type="ECO:0000313" key="13">
    <source>
        <dbReference type="Proteomes" id="UP001209885"/>
    </source>
</evidence>
<proteinExistence type="inferred from homology"/>
<dbReference type="InterPro" id="IPR036942">
    <property type="entry name" value="Beta-barrel_TonB_sf"/>
</dbReference>
<organism evidence="12 13">
    <name type="scientific">Mangrovivirga halotolerans</name>
    <dbReference type="NCBI Taxonomy" id="2993936"/>
    <lineage>
        <taxon>Bacteria</taxon>
        <taxon>Pseudomonadati</taxon>
        <taxon>Bacteroidota</taxon>
        <taxon>Cytophagia</taxon>
        <taxon>Cytophagales</taxon>
        <taxon>Mangrovivirgaceae</taxon>
        <taxon>Mangrovivirga</taxon>
    </lineage>
</organism>
<evidence type="ECO:0000256" key="9">
    <source>
        <dbReference type="RuleBase" id="RU003357"/>
    </source>
</evidence>
<protein>
    <submittedName>
        <fullName evidence="12">TonB-dependent receptor</fullName>
    </submittedName>
</protein>
<evidence type="ECO:0000256" key="1">
    <source>
        <dbReference type="ARBA" id="ARBA00004571"/>
    </source>
</evidence>
<evidence type="ECO:0000256" key="7">
    <source>
        <dbReference type="ARBA" id="ARBA00023237"/>
    </source>
</evidence>
<comment type="subcellular location">
    <subcellularLocation>
        <location evidence="1 8">Cell outer membrane</location>
        <topology evidence="1 8">Multi-pass membrane protein</topology>
    </subcellularLocation>
</comment>
<dbReference type="RefSeq" id="WP_266056863.1">
    <property type="nucleotide sequence ID" value="NZ_JAPFQN010000006.1"/>
</dbReference>
<gene>
    <name evidence="12" type="ORF">OO013_11015</name>
</gene>
<comment type="caution">
    <text evidence="12">The sequence shown here is derived from an EMBL/GenBank/DDBJ whole genome shotgun (WGS) entry which is preliminary data.</text>
</comment>
<keyword evidence="6 8" id="KW-0472">Membrane</keyword>
<dbReference type="InterPro" id="IPR008969">
    <property type="entry name" value="CarboxyPept-like_regulatory"/>
</dbReference>
<keyword evidence="2 8" id="KW-0813">Transport</keyword>
<reference evidence="12 13" key="1">
    <citation type="submission" date="2022-11" db="EMBL/GenBank/DDBJ databases">
        <title>The characterization of three novel Bacteroidetes species and genomic analysis of their roles in tidal elemental geochemical cycles.</title>
        <authorList>
            <person name="Ma K."/>
        </authorList>
    </citation>
    <scope>NUCLEOTIDE SEQUENCE [LARGE SCALE GENOMIC DNA]</scope>
    <source>
        <strain evidence="12 13">M17</strain>
    </source>
</reference>
<keyword evidence="12" id="KW-0675">Receptor</keyword>
<evidence type="ECO:0000259" key="10">
    <source>
        <dbReference type="Pfam" id="PF00593"/>
    </source>
</evidence>
<accession>A0ABT3RRI6</accession>
<evidence type="ECO:0000256" key="4">
    <source>
        <dbReference type="ARBA" id="ARBA00022692"/>
    </source>
</evidence>
<dbReference type="Proteomes" id="UP001209885">
    <property type="component" value="Unassembled WGS sequence"/>
</dbReference>
<comment type="similarity">
    <text evidence="8 9">Belongs to the TonB-dependent receptor family.</text>
</comment>
<evidence type="ECO:0000256" key="6">
    <source>
        <dbReference type="ARBA" id="ARBA00023136"/>
    </source>
</evidence>
<keyword evidence="13" id="KW-1185">Reference proteome</keyword>